<dbReference type="SUPFAM" id="SSF141488">
    <property type="entry name" value="YdhA-like"/>
    <property type="match status" value="1"/>
</dbReference>
<dbReference type="InterPro" id="IPR018660">
    <property type="entry name" value="MliC"/>
</dbReference>
<dbReference type="OrthoDB" id="26727at2"/>
<dbReference type="PROSITE" id="PS51257">
    <property type="entry name" value="PROKAR_LIPOPROTEIN"/>
    <property type="match status" value="1"/>
</dbReference>
<evidence type="ECO:0000256" key="5">
    <source>
        <dbReference type="SAM" id="SignalP"/>
    </source>
</evidence>
<reference evidence="7 8" key="1">
    <citation type="submission" date="2019-06" db="EMBL/GenBank/DDBJ databases">
        <authorList>
            <person name="Yang Y."/>
        </authorList>
    </citation>
    <scope>NUCLEOTIDE SEQUENCE [LARGE SCALE GENOMIC DNA]</scope>
    <source>
        <strain evidence="7 8">BIT-26</strain>
    </source>
</reference>
<sequence>MNKGYLAMAMAAAVMLAGCNATGPLPGNEKAQKSQVTYQCSDGEQLAVTYYNGDANRLAVVKKGSQPQLVMVNVIAGSGAKYVGNIYEWWTKGDSGNFTQLMDNKITECRSRG</sequence>
<dbReference type="Proteomes" id="UP000319523">
    <property type="component" value="Unassembled WGS sequence"/>
</dbReference>
<feature type="signal peptide" evidence="5">
    <location>
        <begin position="1"/>
        <end position="21"/>
    </location>
</feature>
<feature type="chain" id="PRO_5021486250" description="C-type lysozyme inhibitor domain-containing protein" evidence="5">
    <location>
        <begin position="22"/>
        <end position="113"/>
    </location>
</feature>
<proteinExistence type="predicted"/>
<evidence type="ECO:0000259" key="6">
    <source>
        <dbReference type="Pfam" id="PF09864"/>
    </source>
</evidence>
<keyword evidence="1 5" id="KW-0732">Signal</keyword>
<evidence type="ECO:0000256" key="3">
    <source>
        <dbReference type="ARBA" id="ARBA00023139"/>
    </source>
</evidence>
<dbReference type="AlphaFoldDB" id="A0A506UZ87"/>
<feature type="domain" description="C-type lysozyme inhibitor" evidence="6">
    <location>
        <begin position="38"/>
        <end position="104"/>
    </location>
</feature>
<dbReference type="EMBL" id="VHQI01000019">
    <property type="protein sequence ID" value="TPW38687.1"/>
    <property type="molecule type" value="Genomic_DNA"/>
</dbReference>
<dbReference type="Gene3D" id="2.40.128.200">
    <property type="match status" value="1"/>
</dbReference>
<keyword evidence="4" id="KW-0449">Lipoprotein</keyword>
<evidence type="ECO:0000313" key="8">
    <source>
        <dbReference type="Proteomes" id="UP000319523"/>
    </source>
</evidence>
<name>A0A506UZ87_9GAMM</name>
<keyword evidence="3" id="KW-0564">Palmitate</keyword>
<comment type="caution">
    <text evidence="7">The sequence shown here is derived from an EMBL/GenBank/DDBJ whole genome shotgun (WGS) entry which is preliminary data.</text>
</comment>
<keyword evidence="2" id="KW-0472">Membrane</keyword>
<organism evidence="7 8">
    <name type="scientific">Mixta tenebrionis</name>
    <dbReference type="NCBI Taxonomy" id="2562439"/>
    <lineage>
        <taxon>Bacteria</taxon>
        <taxon>Pseudomonadati</taxon>
        <taxon>Pseudomonadota</taxon>
        <taxon>Gammaproteobacteria</taxon>
        <taxon>Enterobacterales</taxon>
        <taxon>Erwiniaceae</taxon>
        <taxon>Mixta</taxon>
    </lineage>
</organism>
<evidence type="ECO:0000256" key="1">
    <source>
        <dbReference type="ARBA" id="ARBA00022729"/>
    </source>
</evidence>
<dbReference type="RefSeq" id="WP_141177925.1">
    <property type="nucleotide sequence ID" value="NZ_JBHUFX010000011.1"/>
</dbReference>
<dbReference type="InterPro" id="IPR036328">
    <property type="entry name" value="MliC_sf"/>
</dbReference>
<keyword evidence="8" id="KW-1185">Reference proteome</keyword>
<evidence type="ECO:0000256" key="2">
    <source>
        <dbReference type="ARBA" id="ARBA00023136"/>
    </source>
</evidence>
<protein>
    <recommendedName>
        <fullName evidence="6">C-type lysozyme inhibitor domain-containing protein</fullName>
    </recommendedName>
</protein>
<accession>A0A506UZ87</accession>
<evidence type="ECO:0000256" key="4">
    <source>
        <dbReference type="ARBA" id="ARBA00023288"/>
    </source>
</evidence>
<gene>
    <name evidence="7" type="ORF">FKM52_20210</name>
</gene>
<evidence type="ECO:0000313" key="7">
    <source>
        <dbReference type="EMBL" id="TPW38687.1"/>
    </source>
</evidence>
<dbReference type="Pfam" id="PF09864">
    <property type="entry name" value="MliC"/>
    <property type="match status" value="1"/>
</dbReference>